<evidence type="ECO:0000313" key="2">
    <source>
        <dbReference type="Proteomes" id="UP000259610"/>
    </source>
</evidence>
<dbReference type="AlphaFoldDB" id="A0A3B9GXS5"/>
<protein>
    <recommendedName>
        <fullName evidence="3">Major tropism determinant N-terminal domain-containing protein</fullName>
    </recommendedName>
</protein>
<dbReference type="RefSeq" id="WP_272987971.1">
    <property type="nucleotide sequence ID" value="NZ_CALCOC010000269.1"/>
</dbReference>
<comment type="caution">
    <text evidence="1">The sequence shown here is derived from an EMBL/GenBank/DDBJ whole genome shotgun (WGS) entry which is preliminary data.</text>
</comment>
<evidence type="ECO:0000313" key="1">
    <source>
        <dbReference type="EMBL" id="HAE27016.1"/>
    </source>
</evidence>
<name>A0A3B9GXS5_9PROT</name>
<dbReference type="Proteomes" id="UP000259610">
    <property type="component" value="Unassembled WGS sequence"/>
</dbReference>
<accession>A0A3B9GXS5</accession>
<organism evidence="1 2">
    <name type="scientific">Hyphomonas adhaerens</name>
    <dbReference type="NCBI Taxonomy" id="81029"/>
    <lineage>
        <taxon>Bacteria</taxon>
        <taxon>Pseudomonadati</taxon>
        <taxon>Pseudomonadota</taxon>
        <taxon>Alphaproteobacteria</taxon>
        <taxon>Hyphomonadales</taxon>
        <taxon>Hyphomonadaceae</taxon>
        <taxon>Hyphomonas</taxon>
    </lineage>
</organism>
<sequence>MANEIKLKRRTAGAVGAPVALKSGELAWNQVDDTIYGGKGDDGGGNATSVVPVGGEGHFAKKDSPALTGTPTAPTPAGGDNTTKLATTAFVQNAVGAAGGGDMLKSVYDGNDDGKVDAADTADAVPWTGVTGKPAEFAPADHDAAKITTGTIDPARLPATVFSAPVVSSGAIADVTAPQEADIVAGTVVVTTDGRRWTYSGTGDKTLEASYTEMADVTPEWSVIANKPSTFAPSAHTHTLADVSDAGSMAGQDSDNVAITGGAINGITLDGGTF</sequence>
<reference evidence="1 2" key="1">
    <citation type="journal article" date="2018" name="Nat. Biotechnol.">
        <title>A standardized bacterial taxonomy based on genome phylogeny substantially revises the tree of life.</title>
        <authorList>
            <person name="Parks D.H."/>
            <person name="Chuvochina M."/>
            <person name="Waite D.W."/>
            <person name="Rinke C."/>
            <person name="Skarshewski A."/>
            <person name="Chaumeil P.A."/>
            <person name="Hugenholtz P."/>
        </authorList>
    </citation>
    <scope>NUCLEOTIDE SEQUENCE [LARGE SCALE GENOMIC DNA]</scope>
    <source>
        <strain evidence="1">UBA8733</strain>
    </source>
</reference>
<gene>
    <name evidence="1" type="ORF">DCG58_07645</name>
</gene>
<evidence type="ECO:0008006" key="3">
    <source>
        <dbReference type="Google" id="ProtNLM"/>
    </source>
</evidence>
<proteinExistence type="predicted"/>
<dbReference type="EMBL" id="DMAN01000166">
    <property type="protein sequence ID" value="HAE27016.1"/>
    <property type="molecule type" value="Genomic_DNA"/>
</dbReference>